<reference evidence="3" key="1">
    <citation type="journal article" date="2014" name="Int. J. Syst. Evol. Microbiol.">
        <title>Complete genome sequence of Corynebacterium casei LMG S-19264T (=DSM 44701T), isolated from a smear-ripened cheese.</title>
        <authorList>
            <consortium name="US DOE Joint Genome Institute (JGI-PGF)"/>
            <person name="Walter F."/>
            <person name="Albersmeier A."/>
            <person name="Kalinowski J."/>
            <person name="Ruckert C."/>
        </authorList>
    </citation>
    <scope>NUCLEOTIDE SEQUENCE</scope>
    <source>
        <strain evidence="3">CGMCC 1.12919</strain>
    </source>
</reference>
<evidence type="ECO:0000256" key="2">
    <source>
        <dbReference type="SAM" id="SignalP"/>
    </source>
</evidence>
<keyword evidence="2" id="KW-0732">Signal</keyword>
<dbReference type="RefSeq" id="WP_188611717.1">
    <property type="nucleotide sequence ID" value="NZ_BMGG01000009.1"/>
</dbReference>
<dbReference type="PANTHER" id="PTHR33428">
    <property type="entry name" value="CHLOROPHYLLASE-2, CHLOROPLASTIC"/>
    <property type="match status" value="1"/>
</dbReference>
<dbReference type="Pfam" id="PF07224">
    <property type="entry name" value="Chlorophyllase"/>
    <property type="match status" value="1"/>
</dbReference>
<dbReference type="AlphaFoldDB" id="A0A916URL9"/>
<dbReference type="InterPro" id="IPR029058">
    <property type="entry name" value="AB_hydrolase_fold"/>
</dbReference>
<sequence length="407" mass="42674">MLVFRRAVLTVAVAVAVSTAVLRAEAAAPPPQAAKGPGGSDYVTADVVKQAFGTGSGQGLVFRPAGPATAPRPVVIFVHPPGAFSPKYYGAWIEHLARKGFIVIYPRYQEDVGKTPFEKMAEEAVQGIKAALAGLKADPDANPDLGKVVAVGHAGGALIALDVASRAARDDLPPIKLVFGVTPTKAAGEKVRGVPLADLTALDPKSVVVMMTGDRDTVSGDQGARAILRAAANLPPEQRLLIRAGSDNHGQPSLYVGHYAPVSPNAAYDLAAIPGANAPPAPAPAADEPKGKPPQKVTRKEAAELWRVGYEERKELPSFDSQSVDATDYLLFWRTFDIAAATVLGGGDALAIKRDGRLYDLGQWSDGWPLKRLTTESPKPEAHKTDAPTSEAPVPPPPATKTKPGRT</sequence>
<reference evidence="3" key="2">
    <citation type="submission" date="2020-09" db="EMBL/GenBank/DDBJ databases">
        <authorList>
            <person name="Sun Q."/>
            <person name="Zhou Y."/>
        </authorList>
    </citation>
    <scope>NUCLEOTIDE SEQUENCE</scope>
    <source>
        <strain evidence="3">CGMCC 1.12919</strain>
    </source>
</reference>
<evidence type="ECO:0000256" key="1">
    <source>
        <dbReference type="SAM" id="MobiDB-lite"/>
    </source>
</evidence>
<evidence type="ECO:0000313" key="4">
    <source>
        <dbReference type="Proteomes" id="UP000637002"/>
    </source>
</evidence>
<organism evidence="3 4">
    <name type="scientific">Chelatococcus reniformis</name>
    <dbReference type="NCBI Taxonomy" id="1494448"/>
    <lineage>
        <taxon>Bacteria</taxon>
        <taxon>Pseudomonadati</taxon>
        <taxon>Pseudomonadota</taxon>
        <taxon>Alphaproteobacteria</taxon>
        <taxon>Hyphomicrobiales</taxon>
        <taxon>Chelatococcaceae</taxon>
        <taxon>Chelatococcus</taxon>
    </lineage>
</organism>
<proteinExistence type="predicted"/>
<dbReference type="PANTHER" id="PTHR33428:SF14">
    <property type="entry name" value="CARBOXYLESTERASE TYPE B DOMAIN-CONTAINING PROTEIN"/>
    <property type="match status" value="1"/>
</dbReference>
<evidence type="ECO:0000313" key="3">
    <source>
        <dbReference type="EMBL" id="GGC84521.1"/>
    </source>
</evidence>
<dbReference type="Proteomes" id="UP000637002">
    <property type="component" value="Unassembled WGS sequence"/>
</dbReference>
<gene>
    <name evidence="3" type="ORF">GCM10010994_48050</name>
</gene>
<dbReference type="EMBL" id="BMGG01000009">
    <property type="protein sequence ID" value="GGC84521.1"/>
    <property type="molecule type" value="Genomic_DNA"/>
</dbReference>
<feature type="region of interest" description="Disordered" evidence="1">
    <location>
        <begin position="278"/>
        <end position="297"/>
    </location>
</feature>
<evidence type="ECO:0008006" key="5">
    <source>
        <dbReference type="Google" id="ProtNLM"/>
    </source>
</evidence>
<keyword evidence="4" id="KW-1185">Reference proteome</keyword>
<name>A0A916URL9_9HYPH</name>
<dbReference type="Gene3D" id="3.40.50.1820">
    <property type="entry name" value="alpha/beta hydrolase"/>
    <property type="match status" value="1"/>
</dbReference>
<feature type="region of interest" description="Disordered" evidence="1">
    <location>
        <begin position="368"/>
        <end position="407"/>
    </location>
</feature>
<comment type="caution">
    <text evidence="3">The sequence shown here is derived from an EMBL/GenBank/DDBJ whole genome shotgun (WGS) entry which is preliminary data.</text>
</comment>
<feature type="signal peptide" evidence="2">
    <location>
        <begin position="1"/>
        <end position="26"/>
    </location>
</feature>
<accession>A0A916URL9</accession>
<protein>
    <recommendedName>
        <fullName evidence="5">Alpha/beta hydrolase</fullName>
    </recommendedName>
</protein>
<dbReference type="InterPro" id="IPR017395">
    <property type="entry name" value="Chlorophyllase-like"/>
</dbReference>
<dbReference type="SUPFAM" id="SSF53474">
    <property type="entry name" value="alpha/beta-Hydrolases"/>
    <property type="match status" value="1"/>
</dbReference>
<feature type="chain" id="PRO_5037977165" description="Alpha/beta hydrolase" evidence="2">
    <location>
        <begin position="27"/>
        <end position="407"/>
    </location>
</feature>